<keyword evidence="2" id="KW-0813">Transport</keyword>
<evidence type="ECO:0000256" key="3">
    <source>
        <dbReference type="ARBA" id="ARBA00022729"/>
    </source>
</evidence>
<feature type="signal peptide" evidence="4">
    <location>
        <begin position="1"/>
        <end position="24"/>
    </location>
</feature>
<dbReference type="PANTHER" id="PTHR30061:SF50">
    <property type="entry name" value="MALTOSE_MALTODEXTRIN-BINDING PERIPLASMIC PROTEIN"/>
    <property type="match status" value="1"/>
</dbReference>
<dbReference type="SUPFAM" id="SSF53850">
    <property type="entry name" value="Periplasmic binding protein-like II"/>
    <property type="match status" value="1"/>
</dbReference>
<dbReference type="EMBL" id="CP101509">
    <property type="protein sequence ID" value="UTV29640.1"/>
    <property type="molecule type" value="Genomic_DNA"/>
</dbReference>
<reference evidence="5" key="1">
    <citation type="submission" date="2022-07" db="EMBL/GenBank/DDBJ databases">
        <title>Genome sequencing of Photobacterium atrarenae GJH2-4.</title>
        <authorList>
            <person name="Park S.-J."/>
        </authorList>
    </citation>
    <scope>NUCLEOTIDE SEQUENCE</scope>
    <source>
        <strain evidence="5">GJH2-4</strain>
    </source>
</reference>
<dbReference type="Gene3D" id="3.40.190.10">
    <property type="entry name" value="Periplasmic binding protein-like II"/>
    <property type="match status" value="1"/>
</dbReference>
<keyword evidence="3 4" id="KW-0732">Signal</keyword>
<proteinExistence type="inferred from homology"/>
<evidence type="ECO:0000256" key="4">
    <source>
        <dbReference type="SAM" id="SignalP"/>
    </source>
</evidence>
<dbReference type="InterPro" id="IPR006059">
    <property type="entry name" value="SBP"/>
</dbReference>
<accession>A0ABY5GKJ1</accession>
<evidence type="ECO:0000313" key="5">
    <source>
        <dbReference type="EMBL" id="UTV29640.1"/>
    </source>
</evidence>
<protein>
    <submittedName>
        <fullName evidence="5">Sugar ABC transporter substrate-binding protein</fullName>
    </submittedName>
</protein>
<gene>
    <name evidence="5" type="ORF">NNL38_21755</name>
</gene>
<dbReference type="PANTHER" id="PTHR30061">
    <property type="entry name" value="MALTOSE-BINDING PERIPLASMIC PROTEIN"/>
    <property type="match status" value="1"/>
</dbReference>
<keyword evidence="6" id="KW-1185">Reference proteome</keyword>
<dbReference type="CDD" id="cd13585">
    <property type="entry name" value="PBP2_TMBP_like"/>
    <property type="match status" value="1"/>
</dbReference>
<sequence>MFKINNLAKALLCTSILSATSVLAADKTEIRYGIWDRNQLPAVEAIIQKFEARNPDIDVEIELTPYKQYFVKLNAAASGGVTPDVFWMNMPNVSTYTKHGLLEPLDGYLKGSTVELDKFVNSSVQAYQVDGQQYGVPRDIDAIAVWYNKAIFDQAGVAYPTNDWTWDEMAAKAAAIQKATDDSVYPIMMNLTDGQETYFNLILQAGGDIIRPDKKTTDIAGKDALSAYKQVQQLMNKQLLPTAQQISELNMSEVFQSGRAAMAYSGSWNALPFSSNAQINDHIGVVTMPKIKRNAGVSHSIAYVMSRKTQHKAAAFRLLEFLSSDEAQSVLANSRTVIPAKKTVSHFWVEAFDTVDVSAYTKALETAHQYPTAANTAKWHSLLNDGLKKVWLGQDPEKVMPGVEKKVNRVLKKG</sequence>
<evidence type="ECO:0000256" key="2">
    <source>
        <dbReference type="ARBA" id="ARBA00022448"/>
    </source>
</evidence>
<dbReference type="Proteomes" id="UP001057998">
    <property type="component" value="Chromosome 2"/>
</dbReference>
<comment type="similarity">
    <text evidence="1">Belongs to the bacterial solute-binding protein 1 family.</text>
</comment>
<evidence type="ECO:0000313" key="6">
    <source>
        <dbReference type="Proteomes" id="UP001057998"/>
    </source>
</evidence>
<organism evidence="5 6">
    <name type="scientific">Photobacterium atrarenae</name>
    <dbReference type="NCBI Taxonomy" id="865757"/>
    <lineage>
        <taxon>Bacteria</taxon>
        <taxon>Pseudomonadati</taxon>
        <taxon>Pseudomonadota</taxon>
        <taxon>Gammaproteobacteria</taxon>
        <taxon>Vibrionales</taxon>
        <taxon>Vibrionaceae</taxon>
        <taxon>Photobacterium</taxon>
    </lineage>
</organism>
<dbReference type="Pfam" id="PF01547">
    <property type="entry name" value="SBP_bac_1"/>
    <property type="match status" value="1"/>
</dbReference>
<dbReference type="RefSeq" id="WP_255390958.1">
    <property type="nucleotide sequence ID" value="NZ_CP101509.1"/>
</dbReference>
<evidence type="ECO:0000256" key="1">
    <source>
        <dbReference type="ARBA" id="ARBA00008520"/>
    </source>
</evidence>
<feature type="chain" id="PRO_5045267929" evidence="4">
    <location>
        <begin position="25"/>
        <end position="414"/>
    </location>
</feature>
<name>A0ABY5GKJ1_9GAMM</name>